<evidence type="ECO:0000256" key="3">
    <source>
        <dbReference type="ARBA" id="ARBA00022840"/>
    </source>
</evidence>
<evidence type="ECO:0000259" key="4">
    <source>
        <dbReference type="SMART" id="SM00796"/>
    </source>
</evidence>
<sequence>MSYSALRWRCDPSGEDCLIVTLDVPETPWRLTSQLATWLTSQALPGVTDIVPGVATLGIYYQPGLLWAQDNQLSPYSQMYNRLEILLNSWRPASRHTPREVVIPVCYHPEFAPDLPQIADHCGLTPKQVIERHQSVAVDVMMIGFLPGHPYLGMLDPCFAMPRRSTPRLSVPQGAIGIANRQSVIYPQQSPGGWNLIGRTPLLMFRAHHPTPCLLQAGDSVRFSAISRKQFDKLQQEALRGH</sequence>
<dbReference type="STRING" id="642227.HA49_00670"/>
<dbReference type="InterPro" id="IPR010016">
    <property type="entry name" value="PxpB"/>
</dbReference>
<dbReference type="SUPFAM" id="SSF50891">
    <property type="entry name" value="Cyclophilin-like"/>
    <property type="match status" value="1"/>
</dbReference>
<evidence type="ECO:0000313" key="5">
    <source>
        <dbReference type="EMBL" id="KGD80217.1"/>
    </source>
</evidence>
<dbReference type="Gene3D" id="2.40.100.10">
    <property type="entry name" value="Cyclophilin-like"/>
    <property type="match status" value="1"/>
</dbReference>
<dbReference type="RefSeq" id="WP_038015568.1">
    <property type="nucleotide sequence ID" value="NZ_JPKR02000005.1"/>
</dbReference>
<comment type="caution">
    <text evidence="5">The sequence shown here is derived from an EMBL/GenBank/DDBJ whole genome shotgun (WGS) entry which is preliminary data.</text>
</comment>
<dbReference type="InterPro" id="IPR003833">
    <property type="entry name" value="CT_C_D"/>
</dbReference>
<evidence type="ECO:0000256" key="1">
    <source>
        <dbReference type="ARBA" id="ARBA00022741"/>
    </source>
</evidence>
<dbReference type="SUPFAM" id="SSF160467">
    <property type="entry name" value="PH0987 N-terminal domain-like"/>
    <property type="match status" value="1"/>
</dbReference>
<dbReference type="GO" id="GO:0005524">
    <property type="term" value="F:ATP binding"/>
    <property type="evidence" value="ECO:0007669"/>
    <property type="project" value="UniProtKB-KW"/>
</dbReference>
<keyword evidence="3" id="KW-0067">ATP-binding</keyword>
<name>A0A095TUA2_9GAMM</name>
<dbReference type="OrthoDB" id="9778567at2"/>
<dbReference type="InterPro" id="IPR029000">
    <property type="entry name" value="Cyclophilin-like_dom_sf"/>
</dbReference>
<keyword evidence="2" id="KW-0378">Hydrolase</keyword>
<gene>
    <name evidence="5" type="ORF">HA49_00670</name>
</gene>
<organism evidence="5 6">
    <name type="scientific">Tatumella morbirosei</name>
    <dbReference type="NCBI Taxonomy" id="642227"/>
    <lineage>
        <taxon>Bacteria</taxon>
        <taxon>Pseudomonadati</taxon>
        <taxon>Pseudomonadota</taxon>
        <taxon>Gammaproteobacteria</taxon>
        <taxon>Enterobacterales</taxon>
        <taxon>Erwiniaceae</taxon>
        <taxon>Tatumella</taxon>
    </lineage>
</organism>
<accession>A0A095TUA2</accession>
<keyword evidence="1" id="KW-0547">Nucleotide-binding</keyword>
<dbReference type="Pfam" id="PF02682">
    <property type="entry name" value="CT_C_D"/>
    <property type="match status" value="1"/>
</dbReference>
<evidence type="ECO:0000313" key="6">
    <source>
        <dbReference type="Proteomes" id="UP000029577"/>
    </source>
</evidence>
<evidence type="ECO:0000256" key="2">
    <source>
        <dbReference type="ARBA" id="ARBA00022801"/>
    </source>
</evidence>
<dbReference type="SMART" id="SM00796">
    <property type="entry name" value="AHS1"/>
    <property type="match status" value="1"/>
</dbReference>
<dbReference type="Proteomes" id="UP000029577">
    <property type="component" value="Unassembled WGS sequence"/>
</dbReference>
<dbReference type="eggNOG" id="COG2049">
    <property type="taxonomic scope" value="Bacteria"/>
</dbReference>
<keyword evidence="6" id="KW-1185">Reference proteome</keyword>
<protein>
    <recommendedName>
        <fullName evidence="4">Carboxyltransferase domain-containing protein</fullName>
    </recommendedName>
</protein>
<dbReference type="NCBIfam" id="TIGR00370">
    <property type="entry name" value="5-oxoprolinase subunit PxpB"/>
    <property type="match status" value="1"/>
</dbReference>
<dbReference type="PANTHER" id="PTHR34698">
    <property type="entry name" value="5-OXOPROLINASE SUBUNIT B"/>
    <property type="match status" value="1"/>
</dbReference>
<dbReference type="GO" id="GO:0016787">
    <property type="term" value="F:hydrolase activity"/>
    <property type="evidence" value="ECO:0007669"/>
    <property type="project" value="UniProtKB-KW"/>
</dbReference>
<dbReference type="PANTHER" id="PTHR34698:SF2">
    <property type="entry name" value="5-OXOPROLINASE SUBUNIT B"/>
    <property type="match status" value="1"/>
</dbReference>
<feature type="domain" description="Carboxyltransferase" evidence="4">
    <location>
        <begin position="8"/>
        <end position="215"/>
    </location>
</feature>
<dbReference type="Gene3D" id="3.30.1360.40">
    <property type="match status" value="1"/>
</dbReference>
<proteinExistence type="predicted"/>
<reference evidence="5" key="1">
    <citation type="submission" date="2014-12" db="EMBL/GenBank/DDBJ databases">
        <title>The draft genome of the Tatumella morbirosei type strain, LMG23360T isolated from pineapple rot.</title>
        <authorList>
            <person name="Smits T.H."/>
            <person name="Palmer M."/>
            <person name="Venter S.N."/>
            <person name="Duffy B."/>
            <person name="Steenkamp E.T."/>
            <person name="Chan W.Y."/>
            <person name="Coutinho T.A."/>
            <person name="Coetzee M.P."/>
            <person name="De Maayer P."/>
        </authorList>
    </citation>
    <scope>NUCLEOTIDE SEQUENCE [LARGE SCALE GENOMIC DNA]</scope>
    <source>
        <strain evidence="5">LMG 23360</strain>
    </source>
</reference>
<dbReference type="AlphaFoldDB" id="A0A095TUA2"/>
<dbReference type="EMBL" id="JPKR02000005">
    <property type="protein sequence ID" value="KGD80217.1"/>
    <property type="molecule type" value="Genomic_DNA"/>
</dbReference>